<feature type="compositionally biased region" description="Basic and acidic residues" evidence="5">
    <location>
        <begin position="469"/>
        <end position="480"/>
    </location>
</feature>
<dbReference type="GO" id="GO:0005516">
    <property type="term" value="F:calmodulin binding"/>
    <property type="evidence" value="ECO:0007669"/>
    <property type="project" value="UniProtKB-KW"/>
</dbReference>
<dbReference type="PROSITE" id="PS50096">
    <property type="entry name" value="IQ"/>
    <property type="match status" value="4"/>
</dbReference>
<dbReference type="EMBL" id="NWUJ01000005">
    <property type="protein sequence ID" value="PFH35437.1"/>
    <property type="molecule type" value="Genomic_DNA"/>
</dbReference>
<reference evidence="6 7" key="1">
    <citation type="submission" date="2017-09" db="EMBL/GenBank/DDBJ databases">
        <title>Genome sequencing of Besnoitia besnoiti strain Bb-Ger1.</title>
        <authorList>
            <person name="Schares G."/>
            <person name="Venepally P."/>
            <person name="Lorenzi H.A."/>
        </authorList>
    </citation>
    <scope>NUCLEOTIDE SEQUENCE [LARGE SCALE GENOMIC DNA]</scope>
    <source>
        <strain evidence="6 7">Bb-Ger1</strain>
    </source>
</reference>
<evidence type="ECO:0000256" key="3">
    <source>
        <dbReference type="ARBA" id="ARBA00022737"/>
    </source>
</evidence>
<feature type="compositionally biased region" description="Low complexity" evidence="5">
    <location>
        <begin position="765"/>
        <end position="785"/>
    </location>
</feature>
<dbReference type="KEGG" id="bbes:BESB_063240"/>
<dbReference type="GO" id="GO:0007051">
    <property type="term" value="P:spindle organization"/>
    <property type="evidence" value="ECO:0007669"/>
    <property type="project" value="TreeGrafter"/>
</dbReference>
<feature type="region of interest" description="Disordered" evidence="5">
    <location>
        <begin position="960"/>
        <end position="982"/>
    </location>
</feature>
<dbReference type="GO" id="GO:0051295">
    <property type="term" value="P:establishment of meiotic spindle localization"/>
    <property type="evidence" value="ECO:0007669"/>
    <property type="project" value="TreeGrafter"/>
</dbReference>
<name>A0A2A9MIM4_BESBE</name>
<evidence type="ECO:0008006" key="8">
    <source>
        <dbReference type="Google" id="ProtNLM"/>
    </source>
</evidence>
<comment type="caution">
    <text evidence="6">The sequence shown here is derived from an EMBL/GenBank/DDBJ whole genome shotgun (WGS) entry which is preliminary data.</text>
</comment>
<dbReference type="Pfam" id="PF00612">
    <property type="entry name" value="IQ"/>
    <property type="match status" value="2"/>
</dbReference>
<dbReference type="AlphaFoldDB" id="A0A2A9MIM4"/>
<feature type="region of interest" description="Disordered" evidence="5">
    <location>
        <begin position="463"/>
        <end position="544"/>
    </location>
</feature>
<dbReference type="InterPro" id="IPR000048">
    <property type="entry name" value="IQ_motif_EF-hand-BS"/>
</dbReference>
<comment type="subcellular location">
    <subcellularLocation>
        <location evidence="1">Cytoplasm</location>
    </subcellularLocation>
</comment>
<feature type="compositionally biased region" description="Low complexity" evidence="5">
    <location>
        <begin position="313"/>
        <end position="328"/>
    </location>
</feature>
<feature type="region of interest" description="Disordered" evidence="5">
    <location>
        <begin position="313"/>
        <end position="343"/>
    </location>
</feature>
<accession>A0A2A9MIM4</accession>
<keyword evidence="7" id="KW-1185">Reference proteome</keyword>
<feature type="region of interest" description="Disordered" evidence="5">
    <location>
        <begin position="1064"/>
        <end position="1090"/>
    </location>
</feature>
<dbReference type="Proteomes" id="UP000224006">
    <property type="component" value="Chromosome V"/>
</dbReference>
<gene>
    <name evidence="6" type="ORF">BESB_063240</name>
</gene>
<evidence type="ECO:0000256" key="1">
    <source>
        <dbReference type="ARBA" id="ARBA00004496"/>
    </source>
</evidence>
<dbReference type="InterPro" id="IPR051185">
    <property type="entry name" value="ASPM"/>
</dbReference>
<evidence type="ECO:0000256" key="2">
    <source>
        <dbReference type="ARBA" id="ARBA00022490"/>
    </source>
</evidence>
<dbReference type="PANTHER" id="PTHR22706:SF1">
    <property type="entry name" value="ASSEMBLY FACTOR FOR SPINDLE MICROTUBULES"/>
    <property type="match status" value="1"/>
</dbReference>
<feature type="compositionally biased region" description="Low complexity" evidence="5">
    <location>
        <begin position="969"/>
        <end position="982"/>
    </location>
</feature>
<feature type="region of interest" description="Disordered" evidence="5">
    <location>
        <begin position="1033"/>
        <end position="1052"/>
    </location>
</feature>
<dbReference type="GeneID" id="40311252"/>
<keyword evidence="4" id="KW-0112">Calmodulin-binding</keyword>
<feature type="region of interest" description="Disordered" evidence="5">
    <location>
        <begin position="610"/>
        <end position="631"/>
    </location>
</feature>
<evidence type="ECO:0000313" key="7">
    <source>
        <dbReference type="Proteomes" id="UP000224006"/>
    </source>
</evidence>
<dbReference type="GO" id="GO:0000278">
    <property type="term" value="P:mitotic cell cycle"/>
    <property type="evidence" value="ECO:0007669"/>
    <property type="project" value="TreeGrafter"/>
</dbReference>
<keyword evidence="3" id="KW-0677">Repeat</keyword>
<protein>
    <recommendedName>
        <fullName evidence="8">IQ calmodulin-binding motif domain-containing protein</fullName>
    </recommendedName>
</protein>
<feature type="region of interest" description="Disordered" evidence="5">
    <location>
        <begin position="764"/>
        <end position="785"/>
    </location>
</feature>
<proteinExistence type="predicted"/>
<feature type="region of interest" description="Disordered" evidence="5">
    <location>
        <begin position="372"/>
        <end position="416"/>
    </location>
</feature>
<dbReference type="Gene3D" id="1.20.5.190">
    <property type="match status" value="1"/>
</dbReference>
<sequence>MTRVERATMSVEDGRSAAAENLVRILAFELPQFLAADRRSRQAQQQEKERRRAAAALLRQASVIRIQTHWRQFRQRQKRRARLRSALDLVRRFERRRLSALFLHALKQQTQRRYAGVKLLLRGMEGYAKRIQRHQTAAAVVAWRRWVRDARAHAAARIQALWRGRRAREEFKRAQTLAAVDRDFRSQVIQIQAAVRGMRERRSLRELGIQLPKEKKRNAAAAKIQSLFRGHRARRRLRRTLEGVRSVTGEVLEALQEVDVSEFIFLESLPPERFSDLLSLSLPAPSFYFLHARAASVHPLASPVFLRQQLFQGPTQVPPGQTQAQTAASKPESAREDAPLAPSAFAPPRASLLDFESPISLQAALSSCEPSLEPAPSPFPCEDLAPAGRKAPPSPQRGRAFGSRQPSRALDGATPVDADEAARACKARPPLSSLSRFYPSFAVARLLPKSLQTSVGCVAVGAGENEGEREEKQADADRLGKVPPPPAETEASFGAWRLQGTAQSRALPSRGGQPPAPACAPTETARPSLARETQTAASEKNAPGERALSQATMFLWKSYRSVLLPFPSPGLAAVLLAHSPPQSASEVEPWHPREEPTKRLPRALLEPLLPQPRAHGPLGGAGDAVRETPFPRGLPEAEAKAAGGGNERGLPGGVAGGLQACESPTGELPTDATCNASTLQGLSTKRVTGAIGRRECREPMAASPPPALDHEREATLCCFEQRQSVNTSVLTGGASLDSLLALCCVGRSRRHAYEAIRRSARHRQSSQSLCRSVSSTSPPSAAPRSCGSTAHMLFARLPRELSSPLLRPCGLGGNSPSAGDQKAAVCSPARAGRPGGPRGGSPSPWAPARSAGRAARLAPARDAQGEGPSPLCRRGSHSPPTRAQGAPVDSAGAPLCGGTNGPFPDEGRARSGLSASPLHSYRTNGSQDSDAVRLGVVATSQPHTSAPAPRRDLSLSSLDAKSTTHTPCASQAPEPARAPRPAASVRALFSGESCSEKAAFWGGAAVSVSRQQLLLRRGTTRAERLQMTLEKHMRKTAGSVGRPASAAEVSAPASERVTCTGASAVALPPRGTGAPPAGPATHGGTSRQEVRHHLERVRAQMERLPRTRKAQDSVARWKLLQQVKALEAQEARLAQCKPDGGHAGNE</sequence>
<dbReference type="RefSeq" id="XP_029219446.1">
    <property type="nucleotide sequence ID" value="XM_029364738.1"/>
</dbReference>
<organism evidence="6 7">
    <name type="scientific">Besnoitia besnoiti</name>
    <name type="common">Apicomplexan protozoan</name>
    <dbReference type="NCBI Taxonomy" id="94643"/>
    <lineage>
        <taxon>Eukaryota</taxon>
        <taxon>Sar</taxon>
        <taxon>Alveolata</taxon>
        <taxon>Apicomplexa</taxon>
        <taxon>Conoidasida</taxon>
        <taxon>Coccidia</taxon>
        <taxon>Eucoccidiorida</taxon>
        <taxon>Eimeriorina</taxon>
        <taxon>Sarcocystidae</taxon>
        <taxon>Besnoitia</taxon>
    </lineage>
</organism>
<dbReference type="PANTHER" id="PTHR22706">
    <property type="entry name" value="ASSEMBLY FACTOR FOR SPINDLE MICROTUBULES"/>
    <property type="match status" value="1"/>
</dbReference>
<evidence type="ECO:0000256" key="5">
    <source>
        <dbReference type="SAM" id="MobiDB-lite"/>
    </source>
</evidence>
<dbReference type="GO" id="GO:0005737">
    <property type="term" value="C:cytoplasm"/>
    <property type="evidence" value="ECO:0007669"/>
    <property type="project" value="UniProtKB-SubCell"/>
</dbReference>
<feature type="compositionally biased region" description="Low complexity" evidence="5">
    <location>
        <begin position="1042"/>
        <end position="1052"/>
    </location>
</feature>
<evidence type="ECO:0000256" key="4">
    <source>
        <dbReference type="ARBA" id="ARBA00022860"/>
    </source>
</evidence>
<feature type="region of interest" description="Disordered" evidence="5">
    <location>
        <begin position="812"/>
        <end position="929"/>
    </location>
</feature>
<feature type="compositionally biased region" description="Low complexity" evidence="5">
    <location>
        <begin position="1068"/>
        <end position="1085"/>
    </location>
</feature>
<evidence type="ECO:0000313" key="6">
    <source>
        <dbReference type="EMBL" id="PFH35437.1"/>
    </source>
</evidence>
<dbReference type="OrthoDB" id="10430608at2759"/>
<dbReference type="GO" id="GO:0000922">
    <property type="term" value="C:spindle pole"/>
    <property type="evidence" value="ECO:0007669"/>
    <property type="project" value="TreeGrafter"/>
</dbReference>
<dbReference type="SMART" id="SM00015">
    <property type="entry name" value="IQ"/>
    <property type="match status" value="4"/>
</dbReference>
<keyword evidence="2" id="KW-0963">Cytoplasm</keyword>
<dbReference type="VEuPathDB" id="ToxoDB:BESB_063240"/>